<sequence length="67" mass="7174">MNSLFARKYQIPVFSTFANALPIVAESFPASELNDASVGGKAVVLKTFHPLSSTFFDLPARGVPTSD</sequence>
<protein>
    <submittedName>
        <fullName evidence="2">Secreted protein</fullName>
    </submittedName>
</protein>
<dbReference type="AlphaFoldDB" id="A0A7E4UVG0"/>
<evidence type="ECO:0000313" key="2">
    <source>
        <dbReference type="WBParaSite" id="Pan_g13337.t1"/>
    </source>
</evidence>
<organism evidence="1 2">
    <name type="scientific">Panagrellus redivivus</name>
    <name type="common">Microworm</name>
    <dbReference type="NCBI Taxonomy" id="6233"/>
    <lineage>
        <taxon>Eukaryota</taxon>
        <taxon>Metazoa</taxon>
        <taxon>Ecdysozoa</taxon>
        <taxon>Nematoda</taxon>
        <taxon>Chromadorea</taxon>
        <taxon>Rhabditida</taxon>
        <taxon>Tylenchina</taxon>
        <taxon>Panagrolaimomorpha</taxon>
        <taxon>Panagrolaimoidea</taxon>
        <taxon>Panagrolaimidae</taxon>
        <taxon>Panagrellus</taxon>
    </lineage>
</organism>
<evidence type="ECO:0000313" key="1">
    <source>
        <dbReference type="Proteomes" id="UP000492821"/>
    </source>
</evidence>
<reference evidence="1" key="1">
    <citation type="journal article" date="2013" name="Genetics">
        <title>The draft genome and transcriptome of Panagrellus redivivus are shaped by the harsh demands of a free-living lifestyle.</title>
        <authorList>
            <person name="Srinivasan J."/>
            <person name="Dillman A.R."/>
            <person name="Macchietto M.G."/>
            <person name="Heikkinen L."/>
            <person name="Lakso M."/>
            <person name="Fracchia K.M."/>
            <person name="Antoshechkin I."/>
            <person name="Mortazavi A."/>
            <person name="Wong G."/>
            <person name="Sternberg P.W."/>
        </authorList>
    </citation>
    <scope>NUCLEOTIDE SEQUENCE [LARGE SCALE GENOMIC DNA]</scope>
    <source>
        <strain evidence="1">MT8872</strain>
    </source>
</reference>
<dbReference type="WBParaSite" id="Pan_g13337.t1">
    <property type="protein sequence ID" value="Pan_g13337.t1"/>
    <property type="gene ID" value="Pan_g13337"/>
</dbReference>
<name>A0A7E4UVG0_PANRE</name>
<keyword evidence="1" id="KW-1185">Reference proteome</keyword>
<proteinExistence type="predicted"/>
<accession>A0A7E4UVG0</accession>
<dbReference type="Proteomes" id="UP000492821">
    <property type="component" value="Unassembled WGS sequence"/>
</dbReference>
<reference evidence="2" key="2">
    <citation type="submission" date="2020-10" db="UniProtKB">
        <authorList>
            <consortium name="WormBaseParasite"/>
        </authorList>
    </citation>
    <scope>IDENTIFICATION</scope>
</reference>